<evidence type="ECO:0000259" key="12">
    <source>
        <dbReference type="PROSITE" id="PS50113"/>
    </source>
</evidence>
<evidence type="ECO:0000259" key="11">
    <source>
        <dbReference type="PROSITE" id="PS50112"/>
    </source>
</evidence>
<comment type="caution">
    <text evidence="14">The sequence shown here is derived from an EMBL/GenBank/DDBJ whole genome shotgun (WGS) entry which is preliminary data.</text>
</comment>
<evidence type="ECO:0000259" key="9">
    <source>
        <dbReference type="PROSITE" id="PS50109"/>
    </source>
</evidence>
<dbReference type="PANTHER" id="PTHR45339:SF3">
    <property type="entry name" value="HISTIDINE KINASE"/>
    <property type="match status" value="1"/>
</dbReference>
<feature type="modified residue" description="Phosphohistidine" evidence="5">
    <location>
        <position position="881"/>
    </location>
</feature>
<feature type="domain" description="PAS" evidence="11">
    <location>
        <begin position="32"/>
        <end position="109"/>
    </location>
</feature>
<keyword evidence="7" id="KW-0175">Coiled coil</keyword>
<dbReference type="SUPFAM" id="SSF55874">
    <property type="entry name" value="ATPase domain of HSP90 chaperone/DNA topoisomerase II/histidine kinase"/>
    <property type="match status" value="1"/>
</dbReference>
<evidence type="ECO:0000256" key="1">
    <source>
        <dbReference type="ARBA" id="ARBA00000085"/>
    </source>
</evidence>
<evidence type="ECO:0000256" key="2">
    <source>
        <dbReference type="ARBA" id="ARBA00012438"/>
    </source>
</evidence>
<name>A0A4R7P493_9GAMM</name>
<feature type="domain" description="PAC" evidence="12">
    <location>
        <begin position="111"/>
        <end position="163"/>
    </location>
</feature>
<dbReference type="EC" id="2.7.13.3" evidence="2"/>
<dbReference type="PANTHER" id="PTHR45339">
    <property type="entry name" value="HYBRID SIGNAL TRANSDUCTION HISTIDINE KINASE J"/>
    <property type="match status" value="1"/>
</dbReference>
<dbReference type="SUPFAM" id="SSF47226">
    <property type="entry name" value="Histidine-containing phosphotransfer domain, HPT domain"/>
    <property type="match status" value="1"/>
</dbReference>
<dbReference type="CDD" id="cd00130">
    <property type="entry name" value="PAS"/>
    <property type="match status" value="2"/>
</dbReference>
<dbReference type="SUPFAM" id="SSF55785">
    <property type="entry name" value="PYP-like sensor domain (PAS domain)"/>
    <property type="match status" value="3"/>
</dbReference>
<dbReference type="Gene3D" id="1.10.287.130">
    <property type="match status" value="1"/>
</dbReference>
<feature type="region of interest" description="Disordered" evidence="8">
    <location>
        <begin position="1"/>
        <end position="23"/>
    </location>
</feature>
<dbReference type="InterPro" id="IPR035965">
    <property type="entry name" value="PAS-like_dom_sf"/>
</dbReference>
<dbReference type="FunFam" id="3.30.565.10:FF:000010">
    <property type="entry name" value="Sensor histidine kinase RcsC"/>
    <property type="match status" value="1"/>
</dbReference>
<dbReference type="CDD" id="cd16922">
    <property type="entry name" value="HATPase_EvgS-ArcB-TorS-like"/>
    <property type="match status" value="1"/>
</dbReference>
<dbReference type="Pfam" id="PF01627">
    <property type="entry name" value="Hpt"/>
    <property type="match status" value="1"/>
</dbReference>
<feature type="coiled-coil region" evidence="7">
    <location>
        <begin position="286"/>
        <end position="313"/>
    </location>
</feature>
<feature type="domain" description="PAC" evidence="12">
    <location>
        <begin position="243"/>
        <end position="295"/>
    </location>
</feature>
<dbReference type="InterPro" id="IPR003661">
    <property type="entry name" value="HisK_dim/P_dom"/>
</dbReference>
<dbReference type="OrthoDB" id="6187449at2"/>
<organism evidence="14 15">
    <name type="scientific">Panacagrimonas perspica</name>
    <dbReference type="NCBI Taxonomy" id="381431"/>
    <lineage>
        <taxon>Bacteria</taxon>
        <taxon>Pseudomonadati</taxon>
        <taxon>Pseudomonadota</taxon>
        <taxon>Gammaproteobacteria</taxon>
        <taxon>Nevskiales</taxon>
        <taxon>Nevskiaceae</taxon>
        <taxon>Panacagrimonas</taxon>
    </lineage>
</organism>
<dbReference type="SMART" id="SM00387">
    <property type="entry name" value="HATPase_c"/>
    <property type="match status" value="1"/>
</dbReference>
<evidence type="ECO:0000259" key="10">
    <source>
        <dbReference type="PROSITE" id="PS50110"/>
    </source>
</evidence>
<dbReference type="Gene3D" id="3.40.50.2300">
    <property type="match status" value="1"/>
</dbReference>
<sequence length="1012" mass="110802">MNDVPDPGVSAPVPTPLSADQLGGDRVQESLMEGRFKDLAESLPGMVYEVSTDQKMNVRYTYVSQRAHDITGLTPEQLLADPMALAKITLPQDFPVLARAYAEGAMKMSPVTVDVRLRRPDTGAIRWMRTFASPRRTEHGGWLWNNYALDVTSEKDAQERLETAERQLRTIADTVPGALYQFRVDKAGDVTMTYLSDGILRLTGIDQETSQRDPRARFETLMPEDVSVTSAAIREATANLTMLSTDFRIRHAKSGEIRWMRSLGLPQREPDGSTIFNGFWQDITDTRKLENDLAAARDAAQAAEGRVREITDRSPGVLFELRRTPDGALGFPFISNRLEELCGVPAEEGRVNPMAVMERVVQEDLPVVMGQMASPTEGNVDFEYRIIHRDGRLRWLRTAALKRFEADGTMAATGFWQDNTEKHELQESLARATEMAQAANHAKSEFLANISHEIRTPMNAVLSFAYLGLRSEQPQRQRDYFAKIESAARSLLDIINDVLDLSKVEAGRLELDDAPFALSQVLDNLESVVGLRAQEKALAFRIEVEPTVPRNLVGDPLRLGQILLNLGGNAVKFTERGEVVVRVSAAPVSAGDERVQLHFAVQDSGVGLSAEQIAKLFAPFVQADSSTTRKFGGTGLGLSICKRMVKLMGGSIGVDSEPGRGSTFRFDVSLGISSQDAAPRVVAVRQEADLTGLCALVVDDHEANLEVARDLLQSAGVIVSLAASGAEGIALAAQQTFDAIFMDMRMPGMDGIEATGHIRAAESGRRVPIIALTANVMAPDRERCLSAGMDDFVGKPIDVDELFAALSRVTGRGEGPVLHRRDRREDAEPDFDFERARGRVARTPALYERLALHFIDGEDLAERIRVQTQAGQLAEAAISAHTLKGFGAQIGALRLSRLAAKLEARLGAAGASAPHEDELDELDAAMTAARHELRAAMASTTTTQPVDAERVKQLSAKLEQELEDDEDSAWDTFEALAAALPAQRREAVAAVGRHIANLEYEQALDLWRSLRG</sequence>
<dbReference type="InterPro" id="IPR000700">
    <property type="entry name" value="PAS-assoc_C"/>
</dbReference>
<dbReference type="PROSITE" id="PS50110">
    <property type="entry name" value="RESPONSE_REGULATORY"/>
    <property type="match status" value="1"/>
</dbReference>
<reference evidence="14 15" key="1">
    <citation type="submission" date="2019-03" db="EMBL/GenBank/DDBJ databases">
        <title>Genomic Encyclopedia of Type Strains, Phase IV (KMG-IV): sequencing the most valuable type-strain genomes for metagenomic binning, comparative biology and taxonomic classification.</title>
        <authorList>
            <person name="Goeker M."/>
        </authorList>
    </citation>
    <scope>NUCLEOTIDE SEQUENCE [LARGE SCALE GENOMIC DNA]</scope>
    <source>
        <strain evidence="14 15">DSM 26377</strain>
    </source>
</reference>
<dbReference type="InterPro" id="IPR036097">
    <property type="entry name" value="HisK_dim/P_sf"/>
</dbReference>
<dbReference type="Pfam" id="PF00072">
    <property type="entry name" value="Response_reg"/>
    <property type="match status" value="1"/>
</dbReference>
<dbReference type="PROSITE" id="PS50113">
    <property type="entry name" value="PAC"/>
    <property type="match status" value="3"/>
</dbReference>
<dbReference type="InterPro" id="IPR005467">
    <property type="entry name" value="His_kinase_dom"/>
</dbReference>
<dbReference type="Pfam" id="PF08447">
    <property type="entry name" value="PAS_3"/>
    <property type="match status" value="3"/>
</dbReference>
<dbReference type="InterPro" id="IPR003594">
    <property type="entry name" value="HATPase_dom"/>
</dbReference>
<gene>
    <name evidence="14" type="ORF">DFR24_2574</name>
</gene>
<dbReference type="SMART" id="SM00388">
    <property type="entry name" value="HisKA"/>
    <property type="match status" value="1"/>
</dbReference>
<dbReference type="SUPFAM" id="SSF52172">
    <property type="entry name" value="CheY-like"/>
    <property type="match status" value="1"/>
</dbReference>
<dbReference type="InterPro" id="IPR013655">
    <property type="entry name" value="PAS_fold_3"/>
</dbReference>
<dbReference type="Gene3D" id="1.20.120.160">
    <property type="entry name" value="HPT domain"/>
    <property type="match status" value="1"/>
</dbReference>
<evidence type="ECO:0000256" key="5">
    <source>
        <dbReference type="PROSITE-ProRule" id="PRU00110"/>
    </source>
</evidence>
<keyword evidence="3 6" id="KW-0597">Phosphoprotein</keyword>
<keyword evidence="15" id="KW-1185">Reference proteome</keyword>
<evidence type="ECO:0000256" key="6">
    <source>
        <dbReference type="PROSITE-ProRule" id="PRU00169"/>
    </source>
</evidence>
<dbReference type="Gene3D" id="3.30.565.10">
    <property type="entry name" value="Histidine kinase-like ATPase, C-terminal domain"/>
    <property type="match status" value="1"/>
</dbReference>
<dbReference type="InterPro" id="IPR001610">
    <property type="entry name" value="PAC"/>
</dbReference>
<evidence type="ECO:0000256" key="8">
    <source>
        <dbReference type="SAM" id="MobiDB-lite"/>
    </source>
</evidence>
<dbReference type="Pfam" id="PF02518">
    <property type="entry name" value="HATPase_c"/>
    <property type="match status" value="1"/>
</dbReference>
<dbReference type="CDD" id="cd17546">
    <property type="entry name" value="REC_hyHK_CKI1_RcsC-like"/>
    <property type="match status" value="1"/>
</dbReference>
<evidence type="ECO:0000259" key="13">
    <source>
        <dbReference type="PROSITE" id="PS50894"/>
    </source>
</evidence>
<dbReference type="GO" id="GO:0005886">
    <property type="term" value="C:plasma membrane"/>
    <property type="evidence" value="ECO:0007669"/>
    <property type="project" value="UniProtKB-SubCell"/>
</dbReference>
<dbReference type="GO" id="GO:0000155">
    <property type="term" value="F:phosphorelay sensor kinase activity"/>
    <property type="evidence" value="ECO:0007669"/>
    <property type="project" value="InterPro"/>
</dbReference>
<dbReference type="SMART" id="SM00086">
    <property type="entry name" value="PAC"/>
    <property type="match status" value="3"/>
</dbReference>
<feature type="domain" description="PAC" evidence="12">
    <location>
        <begin position="380"/>
        <end position="431"/>
    </location>
</feature>
<feature type="domain" description="HPt" evidence="13">
    <location>
        <begin position="842"/>
        <end position="936"/>
    </location>
</feature>
<dbReference type="Pfam" id="PF00512">
    <property type="entry name" value="HisKA"/>
    <property type="match status" value="1"/>
</dbReference>
<dbReference type="CDD" id="cd00082">
    <property type="entry name" value="HisKA"/>
    <property type="match status" value="1"/>
</dbReference>
<comment type="catalytic activity">
    <reaction evidence="1">
        <text>ATP + protein L-histidine = ADP + protein N-phospho-L-histidine.</text>
        <dbReference type="EC" id="2.7.13.3"/>
    </reaction>
</comment>
<feature type="modified residue" description="4-aspartylphosphate" evidence="6">
    <location>
        <position position="743"/>
    </location>
</feature>
<protein>
    <recommendedName>
        <fullName evidence="2">histidine kinase</fullName>
        <ecNumber evidence="2">2.7.13.3</ecNumber>
    </recommendedName>
</protein>
<evidence type="ECO:0000256" key="3">
    <source>
        <dbReference type="ARBA" id="ARBA00022553"/>
    </source>
</evidence>
<dbReference type="GO" id="GO:0005524">
    <property type="term" value="F:ATP binding"/>
    <property type="evidence" value="ECO:0007669"/>
    <property type="project" value="UniProtKB-KW"/>
</dbReference>
<dbReference type="EMBL" id="SOBT01000009">
    <property type="protein sequence ID" value="TDU28209.1"/>
    <property type="molecule type" value="Genomic_DNA"/>
</dbReference>
<evidence type="ECO:0000256" key="4">
    <source>
        <dbReference type="ARBA" id="ARBA00023012"/>
    </source>
</evidence>
<accession>A0A4R7P493</accession>
<evidence type="ECO:0000313" key="14">
    <source>
        <dbReference type="EMBL" id="TDU28209.1"/>
    </source>
</evidence>
<evidence type="ECO:0000256" key="7">
    <source>
        <dbReference type="SAM" id="Coils"/>
    </source>
</evidence>
<dbReference type="Gene3D" id="3.30.450.20">
    <property type="entry name" value="PAS domain"/>
    <property type="match status" value="3"/>
</dbReference>
<dbReference type="PROSITE" id="PS50894">
    <property type="entry name" value="HPT"/>
    <property type="match status" value="1"/>
</dbReference>
<keyword evidence="4" id="KW-0902">Two-component regulatory system</keyword>
<dbReference type="InterPro" id="IPR011006">
    <property type="entry name" value="CheY-like_superfamily"/>
</dbReference>
<dbReference type="InterPro" id="IPR004358">
    <property type="entry name" value="Sig_transdc_His_kin-like_C"/>
</dbReference>
<dbReference type="SMART" id="SM00448">
    <property type="entry name" value="REC"/>
    <property type="match status" value="1"/>
</dbReference>
<dbReference type="RefSeq" id="WP_133881783.1">
    <property type="nucleotide sequence ID" value="NZ_MWIN01000027.1"/>
</dbReference>
<dbReference type="InterPro" id="IPR001789">
    <property type="entry name" value="Sig_transdc_resp-reg_receiver"/>
</dbReference>
<dbReference type="PROSITE" id="PS50109">
    <property type="entry name" value="HIS_KIN"/>
    <property type="match status" value="1"/>
</dbReference>
<feature type="domain" description="Histidine kinase" evidence="9">
    <location>
        <begin position="449"/>
        <end position="672"/>
    </location>
</feature>
<dbReference type="NCBIfam" id="TIGR00229">
    <property type="entry name" value="sensory_box"/>
    <property type="match status" value="1"/>
</dbReference>
<dbReference type="InterPro" id="IPR000014">
    <property type="entry name" value="PAS"/>
</dbReference>
<feature type="domain" description="Response regulatory" evidence="10">
    <location>
        <begin position="694"/>
        <end position="810"/>
    </location>
</feature>
<dbReference type="PROSITE" id="PS50112">
    <property type="entry name" value="PAS"/>
    <property type="match status" value="1"/>
</dbReference>
<dbReference type="InterPro" id="IPR008207">
    <property type="entry name" value="Sig_transdc_His_kin_Hpt_dom"/>
</dbReference>
<dbReference type="AlphaFoldDB" id="A0A4R7P493"/>
<dbReference type="InterPro" id="IPR036890">
    <property type="entry name" value="HATPase_C_sf"/>
</dbReference>
<evidence type="ECO:0000313" key="15">
    <source>
        <dbReference type="Proteomes" id="UP000295341"/>
    </source>
</evidence>
<dbReference type="PRINTS" id="PR00344">
    <property type="entry name" value="BCTRLSENSOR"/>
</dbReference>
<dbReference type="InterPro" id="IPR036641">
    <property type="entry name" value="HPT_dom_sf"/>
</dbReference>
<dbReference type="Proteomes" id="UP000295341">
    <property type="component" value="Unassembled WGS sequence"/>
</dbReference>
<dbReference type="SUPFAM" id="SSF47384">
    <property type="entry name" value="Homodimeric domain of signal transducing histidine kinase"/>
    <property type="match status" value="1"/>
</dbReference>
<proteinExistence type="predicted"/>